<dbReference type="EnsemblPlants" id="AVESA.00010b.r2.5DG0976130.1">
    <property type="protein sequence ID" value="AVESA.00010b.r2.5DG0976130.1.CDS"/>
    <property type="gene ID" value="AVESA.00010b.r2.5DG0976130"/>
</dbReference>
<keyword evidence="2" id="KW-1185">Reference proteome</keyword>
<name>A0ACD5YIL8_AVESA</name>
<reference evidence="1" key="2">
    <citation type="submission" date="2025-09" db="UniProtKB">
        <authorList>
            <consortium name="EnsemblPlants"/>
        </authorList>
    </citation>
    <scope>IDENTIFICATION</scope>
</reference>
<proteinExistence type="predicted"/>
<reference evidence="1" key="1">
    <citation type="submission" date="2021-05" db="EMBL/GenBank/DDBJ databases">
        <authorList>
            <person name="Scholz U."/>
            <person name="Mascher M."/>
            <person name="Fiebig A."/>
        </authorList>
    </citation>
    <scope>NUCLEOTIDE SEQUENCE [LARGE SCALE GENOMIC DNA]</scope>
</reference>
<protein>
    <submittedName>
        <fullName evidence="1">Uncharacterized protein</fullName>
    </submittedName>
</protein>
<evidence type="ECO:0000313" key="1">
    <source>
        <dbReference type="EnsemblPlants" id="AVESA.00010b.r2.5DG0976130.1.CDS"/>
    </source>
</evidence>
<dbReference type="Proteomes" id="UP001732700">
    <property type="component" value="Chromosome 5D"/>
</dbReference>
<sequence>MAAQMHLNTLMANMFRMGLLDNQFQHLHMFQDKSTPDFIAKVITVFGNESGQIIDDLRDMLHKSCVDFNKVSDLLYNLMGITASVGALRLKNICIQFLEFCQEKSKDGCLKTLNILINECIDLRIKSQIMVKLEQQAQTFDPKE</sequence>
<organism evidence="1 2">
    <name type="scientific">Avena sativa</name>
    <name type="common">Oat</name>
    <dbReference type="NCBI Taxonomy" id="4498"/>
    <lineage>
        <taxon>Eukaryota</taxon>
        <taxon>Viridiplantae</taxon>
        <taxon>Streptophyta</taxon>
        <taxon>Embryophyta</taxon>
        <taxon>Tracheophyta</taxon>
        <taxon>Spermatophyta</taxon>
        <taxon>Magnoliopsida</taxon>
        <taxon>Liliopsida</taxon>
        <taxon>Poales</taxon>
        <taxon>Poaceae</taxon>
        <taxon>BOP clade</taxon>
        <taxon>Pooideae</taxon>
        <taxon>Poodae</taxon>
        <taxon>Poeae</taxon>
        <taxon>Poeae Chloroplast Group 1 (Aveneae type)</taxon>
        <taxon>Aveninae</taxon>
        <taxon>Avena</taxon>
    </lineage>
</organism>
<accession>A0ACD5YIL8</accession>
<evidence type="ECO:0000313" key="2">
    <source>
        <dbReference type="Proteomes" id="UP001732700"/>
    </source>
</evidence>